<evidence type="ECO:0000259" key="2">
    <source>
        <dbReference type="Pfam" id="PF16561"/>
    </source>
</evidence>
<dbReference type="AlphaFoldDB" id="A0A7C9AXI3"/>
<name>A0A7C9AXI3_OPUST</name>
<evidence type="ECO:0000313" key="3">
    <source>
        <dbReference type="EMBL" id="MBA4676215.1"/>
    </source>
</evidence>
<dbReference type="EMBL" id="GISG01270420">
    <property type="protein sequence ID" value="MBA4676215.1"/>
    <property type="molecule type" value="Transcribed_RNA"/>
</dbReference>
<dbReference type="Gene3D" id="2.60.40.10">
    <property type="entry name" value="Immunoglobulins"/>
    <property type="match status" value="1"/>
</dbReference>
<dbReference type="PANTHER" id="PTHR47434">
    <property type="entry name" value="PROTEIN PTST HOMOLOG 3, CHLOROPLASTIC"/>
    <property type="match status" value="1"/>
</dbReference>
<protein>
    <recommendedName>
        <fullName evidence="2">AMP-activated protein kinase glycogen-binding domain-containing protein</fullName>
    </recommendedName>
</protein>
<reference evidence="3" key="2">
    <citation type="submission" date="2020-07" db="EMBL/GenBank/DDBJ databases">
        <authorList>
            <person name="Vera ALvarez R."/>
            <person name="Arias-Moreno D.M."/>
            <person name="Jimenez-Jacinto V."/>
            <person name="Jimenez-Bremont J.F."/>
            <person name="Swaminathan K."/>
            <person name="Moose S.P."/>
            <person name="Guerrero-Gonzalez M.L."/>
            <person name="Marino-Ramirez L."/>
            <person name="Landsman D."/>
            <person name="Rodriguez-Kessler M."/>
            <person name="Delgado-Sanchez P."/>
        </authorList>
    </citation>
    <scope>NUCLEOTIDE SEQUENCE</scope>
    <source>
        <tissue evidence="3">Cladode</tissue>
    </source>
</reference>
<dbReference type="SUPFAM" id="SSF81296">
    <property type="entry name" value="E set domains"/>
    <property type="match status" value="1"/>
</dbReference>
<dbReference type="InterPro" id="IPR032640">
    <property type="entry name" value="AMPK1_CBM"/>
</dbReference>
<keyword evidence="1" id="KW-0175">Coiled coil</keyword>
<evidence type="ECO:0000256" key="1">
    <source>
        <dbReference type="SAM" id="Coils"/>
    </source>
</evidence>
<feature type="domain" description="AMP-activated protein kinase glycogen-binding" evidence="2">
    <location>
        <begin position="211"/>
        <end position="287"/>
    </location>
</feature>
<feature type="coiled-coil region" evidence="1">
    <location>
        <begin position="138"/>
        <end position="211"/>
    </location>
</feature>
<proteinExistence type="predicted"/>
<dbReference type="CDD" id="cd02859">
    <property type="entry name" value="E_set_AMPKbeta_like_N"/>
    <property type="match status" value="1"/>
</dbReference>
<accession>A0A7C9AXI3</accession>
<dbReference type="Pfam" id="PF16561">
    <property type="entry name" value="AMPK1_CBM"/>
    <property type="match status" value="1"/>
</dbReference>
<sequence>MDAGNSSHAERNSAASMGHQISDRLNRSYSNISSGQVRPDTWRTWSIQRAGISNTEFEAAEIDFGGSTNGRTANTSTDKIIVVTTDIQGPLDKTKDVDSSVKEINQSDVKTRLQHLEVELSSVLHSLRSNSPDLSDKMEHMSEDLRKLSDASEFQENEIMNAQEKLRSIRAKLAVLEGKMALAITDAQKVLDEKQRRIDNARRALQLLRTTCIVWPNSASEVLVAGSFDGWATQRKMEKLSTGVFSLSLKLYPGQYQIKFIVDGTWKVDPLRPIVNSGGFENNLLIVT</sequence>
<reference evidence="3" key="1">
    <citation type="journal article" date="2013" name="J. Plant Res.">
        <title>Effect of fungi and light on seed germination of three Opuntia species from semiarid lands of central Mexico.</title>
        <authorList>
            <person name="Delgado-Sanchez P."/>
            <person name="Jimenez-Bremont J.F."/>
            <person name="Guerrero-Gonzalez Mde L."/>
            <person name="Flores J."/>
        </authorList>
    </citation>
    <scope>NUCLEOTIDE SEQUENCE</scope>
    <source>
        <tissue evidence="3">Cladode</tissue>
    </source>
</reference>
<dbReference type="PANTHER" id="PTHR47434:SF1">
    <property type="entry name" value="PROTEIN PTST HOMOLOG 2, CHLOROPLASTIC"/>
    <property type="match status" value="1"/>
</dbReference>
<dbReference type="InterPro" id="IPR014756">
    <property type="entry name" value="Ig_E-set"/>
</dbReference>
<dbReference type="InterPro" id="IPR013783">
    <property type="entry name" value="Ig-like_fold"/>
</dbReference>
<organism evidence="3">
    <name type="scientific">Opuntia streptacantha</name>
    <name type="common">Prickly pear cactus</name>
    <name type="synonym">Opuntia cardona</name>
    <dbReference type="NCBI Taxonomy" id="393608"/>
    <lineage>
        <taxon>Eukaryota</taxon>
        <taxon>Viridiplantae</taxon>
        <taxon>Streptophyta</taxon>
        <taxon>Embryophyta</taxon>
        <taxon>Tracheophyta</taxon>
        <taxon>Spermatophyta</taxon>
        <taxon>Magnoliopsida</taxon>
        <taxon>eudicotyledons</taxon>
        <taxon>Gunneridae</taxon>
        <taxon>Pentapetalae</taxon>
        <taxon>Caryophyllales</taxon>
        <taxon>Cactineae</taxon>
        <taxon>Cactaceae</taxon>
        <taxon>Opuntioideae</taxon>
        <taxon>Opuntia</taxon>
    </lineage>
</organism>
<dbReference type="GO" id="GO:0009507">
    <property type="term" value="C:chloroplast"/>
    <property type="evidence" value="ECO:0007669"/>
    <property type="project" value="UniProtKB-ARBA"/>
</dbReference>